<evidence type="ECO:0000313" key="1">
    <source>
        <dbReference type="EMBL" id="OKL35567.1"/>
    </source>
</evidence>
<reference evidence="1 2" key="1">
    <citation type="submission" date="2016-12" db="EMBL/GenBank/DDBJ databases">
        <title>Domibacillus sp. SAOS 44 whole genome sequencing.</title>
        <authorList>
            <person name="Verma A."/>
            <person name="Krishnamurthi S."/>
        </authorList>
    </citation>
    <scope>NUCLEOTIDE SEQUENCE [LARGE SCALE GENOMIC DNA]</scope>
    <source>
        <strain evidence="1 2">SAOS 44</strain>
    </source>
</reference>
<proteinExistence type="predicted"/>
<gene>
    <name evidence="1" type="ORF">BLL40_14720</name>
</gene>
<accession>A0A1Q5NZY5</accession>
<protein>
    <submittedName>
        <fullName evidence="1">Uncharacterized protein</fullName>
    </submittedName>
</protein>
<comment type="caution">
    <text evidence="1">The sequence shown here is derived from an EMBL/GenBank/DDBJ whole genome shotgun (WGS) entry which is preliminary data.</text>
</comment>
<evidence type="ECO:0000313" key="2">
    <source>
        <dbReference type="Proteomes" id="UP000186524"/>
    </source>
</evidence>
<dbReference type="Proteomes" id="UP000186524">
    <property type="component" value="Unassembled WGS sequence"/>
</dbReference>
<dbReference type="RefSeq" id="WP_073712625.1">
    <property type="nucleotide sequence ID" value="NZ_MRWQ01000016.1"/>
</dbReference>
<dbReference type="EMBL" id="MRWQ01000016">
    <property type="protein sequence ID" value="OKL35567.1"/>
    <property type="molecule type" value="Genomic_DNA"/>
</dbReference>
<dbReference type="AlphaFoldDB" id="A0A1Q5NZY5"/>
<dbReference type="STRING" id="1714354.BLL40_14720"/>
<sequence>MKSISIVFDKVNKEEYATFKDLASMREAVNHHIKTILDSDLSPSWKNKLVRFLDYLRDISREYLGLSFRKQRTMATDLGLKKPDTIGFWLKKLAELGIVRILPTKRSRGMQQTANFVQILPIQTVEHNKSGQAKENNGEHEDNIYSKTKTINTNTYSDEIVQRLKSPYVKIKEFVQSFIGDGHVKLINRLYGIWLAQTKHGSFNEIEALTIGIQAIKATMQATKRKHIDHVTGYFSGTMTRMIKRITTDVSMNQALVKRTSVREEILPAWFAKREEDYTSEIDEYFEEEKRTLQETLKKRTQSTYINSLR</sequence>
<name>A0A1Q5NZY5_9BACI</name>
<organism evidence="1 2">
    <name type="scientific">Domibacillus mangrovi</name>
    <dbReference type="NCBI Taxonomy" id="1714354"/>
    <lineage>
        <taxon>Bacteria</taxon>
        <taxon>Bacillati</taxon>
        <taxon>Bacillota</taxon>
        <taxon>Bacilli</taxon>
        <taxon>Bacillales</taxon>
        <taxon>Bacillaceae</taxon>
        <taxon>Domibacillus</taxon>
    </lineage>
</organism>
<dbReference type="OrthoDB" id="2969344at2"/>
<keyword evidence="2" id="KW-1185">Reference proteome</keyword>